<protein>
    <recommendedName>
        <fullName evidence="3">Lumazine-binding protein</fullName>
    </recommendedName>
</protein>
<evidence type="ECO:0008006" key="3">
    <source>
        <dbReference type="Google" id="ProtNLM"/>
    </source>
</evidence>
<name>A0ABW3HGU1_9GAMM</name>
<accession>A0ABW3HGU1</accession>
<reference evidence="2" key="1">
    <citation type="journal article" date="2019" name="Int. J. Syst. Evol. Microbiol.">
        <title>The Global Catalogue of Microorganisms (GCM) 10K type strain sequencing project: providing services to taxonomists for standard genome sequencing and annotation.</title>
        <authorList>
            <consortium name="The Broad Institute Genomics Platform"/>
            <consortium name="The Broad Institute Genome Sequencing Center for Infectious Disease"/>
            <person name="Wu L."/>
            <person name="Ma J."/>
        </authorList>
    </citation>
    <scope>NUCLEOTIDE SEQUENCE [LARGE SCALE GENOMIC DNA]</scope>
    <source>
        <strain evidence="2">CCUG 63419</strain>
    </source>
</reference>
<keyword evidence="2" id="KW-1185">Reference proteome</keyword>
<comment type="caution">
    <text evidence="1">The sequence shown here is derived from an EMBL/GenBank/DDBJ whole genome shotgun (WGS) entry which is preliminary data.</text>
</comment>
<dbReference type="RefSeq" id="WP_379071265.1">
    <property type="nucleotide sequence ID" value="NZ_JBHTIT010000001.1"/>
</dbReference>
<organism evidence="1 2">
    <name type="scientific">Paraperlucidibaca wandonensis</name>
    <dbReference type="NCBI Taxonomy" id="1268273"/>
    <lineage>
        <taxon>Bacteria</taxon>
        <taxon>Pseudomonadati</taxon>
        <taxon>Pseudomonadota</taxon>
        <taxon>Gammaproteobacteria</taxon>
        <taxon>Moraxellales</taxon>
        <taxon>Moraxellaceae</taxon>
        <taxon>Paraperlucidibaca</taxon>
    </lineage>
</organism>
<evidence type="ECO:0000313" key="2">
    <source>
        <dbReference type="Proteomes" id="UP001597044"/>
    </source>
</evidence>
<gene>
    <name evidence="1" type="ORF">ACFQ0F_08915</name>
</gene>
<dbReference type="EMBL" id="JBHTIT010000001">
    <property type="protein sequence ID" value="MFD0950504.1"/>
    <property type="molecule type" value="Genomic_DNA"/>
</dbReference>
<evidence type="ECO:0000313" key="1">
    <source>
        <dbReference type="EMBL" id="MFD0950504.1"/>
    </source>
</evidence>
<sequence length="125" mass="14013">MTPEETFTKYLKAFETLEPSKFTPYYHSPFMLVTPVGVFTGINEEATDAIVSKVVAQAKEQGYSRSEMPNGFACEALAPDLASLTGNIRRFNQANEQIAEFGISYLMRRVGDEWKLVVMTIHAPK</sequence>
<proteinExistence type="predicted"/>
<dbReference type="Proteomes" id="UP001597044">
    <property type="component" value="Unassembled WGS sequence"/>
</dbReference>